<evidence type="ECO:0000313" key="2">
    <source>
        <dbReference type="Proteomes" id="UP000176101"/>
    </source>
</evidence>
<accession>A0A1E7KM36</accession>
<organism evidence="1 2">
    <name type="scientific">Streptomyces oceani</name>
    <dbReference type="NCBI Taxonomy" id="1075402"/>
    <lineage>
        <taxon>Bacteria</taxon>
        <taxon>Bacillati</taxon>
        <taxon>Actinomycetota</taxon>
        <taxon>Actinomycetes</taxon>
        <taxon>Kitasatosporales</taxon>
        <taxon>Streptomycetaceae</taxon>
        <taxon>Streptomyces</taxon>
    </lineage>
</organism>
<protein>
    <recommendedName>
        <fullName evidence="3">DUF2993 domain-containing protein</fullName>
    </recommendedName>
</protein>
<reference evidence="1 2" key="1">
    <citation type="journal article" date="2016" name="Front. Microbiol.">
        <title>Comparative Genomics Analysis of Streptomyces Species Reveals Their Adaptation to the Marine Environment and Their Diversity at the Genomic Level.</title>
        <authorList>
            <person name="Tian X."/>
            <person name="Zhang Z."/>
            <person name="Yang T."/>
            <person name="Chen M."/>
            <person name="Li J."/>
            <person name="Chen F."/>
            <person name="Yang J."/>
            <person name="Li W."/>
            <person name="Zhang B."/>
            <person name="Zhang Z."/>
            <person name="Wu J."/>
            <person name="Zhang C."/>
            <person name="Long L."/>
            <person name="Xiao J."/>
        </authorList>
    </citation>
    <scope>NUCLEOTIDE SEQUENCE [LARGE SCALE GENOMIC DNA]</scope>
    <source>
        <strain evidence="1 2">SCSIO 02100</strain>
    </source>
</reference>
<dbReference type="Proteomes" id="UP000176101">
    <property type="component" value="Unassembled WGS sequence"/>
</dbReference>
<keyword evidence="2" id="KW-1185">Reference proteome</keyword>
<dbReference type="RefSeq" id="WP_070195310.1">
    <property type="nucleotide sequence ID" value="NZ_LJGU01000107.1"/>
</dbReference>
<dbReference type="EMBL" id="LJGU01000107">
    <property type="protein sequence ID" value="OEV05042.1"/>
    <property type="molecule type" value="Genomic_DNA"/>
</dbReference>
<gene>
    <name evidence="1" type="ORF">AN216_04670</name>
</gene>
<comment type="caution">
    <text evidence="1">The sequence shown here is derived from an EMBL/GenBank/DDBJ whole genome shotgun (WGS) entry which is preliminary data.</text>
</comment>
<evidence type="ECO:0008006" key="3">
    <source>
        <dbReference type="Google" id="ProtNLM"/>
    </source>
</evidence>
<dbReference type="InterPro" id="IPR021373">
    <property type="entry name" value="DUF2993"/>
</dbReference>
<dbReference type="STRING" id="1075402.AN216_04670"/>
<evidence type="ECO:0000313" key="1">
    <source>
        <dbReference type="EMBL" id="OEV05042.1"/>
    </source>
</evidence>
<name>A0A1E7KM36_9ACTN</name>
<dbReference type="Pfam" id="PF11209">
    <property type="entry name" value="LmeA"/>
    <property type="match status" value="1"/>
</dbReference>
<dbReference type="PATRIC" id="fig|1075402.3.peg.3108"/>
<sequence length="238" mass="25387">MRALRFSLVVLLVLGGLFVAADRVAVYLAESEAADKVRSSQGLAEAESASVSIHGFPFLTQVVGQELDDVDVRLEGMTVAAGGQRVKVSEVDVALSKLAMGDSFDIQSAERATGVARLSYANLQAIAPKGVHVTHAGAERAAKNQVRIKASVDILGRRVDIPKPMYSTVRVTDDGRLLLRAESIPGSSIPGAEEEIRKVVDFEEEVRGLPAGMEMREAEVTEDGLAFQLRGSNVDLTG</sequence>
<proteinExistence type="predicted"/>
<dbReference type="OrthoDB" id="3215846at2"/>
<dbReference type="AlphaFoldDB" id="A0A1E7KM36"/>